<keyword evidence="4" id="KW-1185">Reference proteome</keyword>
<proteinExistence type="predicted"/>
<dbReference type="Proteomes" id="UP000663908">
    <property type="component" value="Chromosome"/>
</dbReference>
<organism evidence="2 4">
    <name type="scientific">Streptomyces cyanogenus</name>
    <dbReference type="NCBI Taxonomy" id="80860"/>
    <lineage>
        <taxon>Bacteria</taxon>
        <taxon>Bacillati</taxon>
        <taxon>Actinomycetota</taxon>
        <taxon>Actinomycetes</taxon>
        <taxon>Kitasatosporales</taxon>
        <taxon>Streptomycetaceae</taxon>
        <taxon>Streptomyces</taxon>
    </lineage>
</organism>
<reference evidence="2 4" key="1">
    <citation type="submission" date="2021-03" db="EMBL/GenBank/DDBJ databases">
        <title>Complete genome sequence of Streptomyces cyanogenus S136, producer of anticancer angucycline landomycin A.</title>
        <authorList>
            <person name="Hrab P."/>
            <person name="Ruckert C."/>
            <person name="Busche T."/>
            <person name="Ostash I."/>
            <person name="Kalinowski J."/>
            <person name="Fedorenko V."/>
            <person name="Yushchuk O."/>
            <person name="Ostash B."/>
        </authorList>
    </citation>
    <scope>NUCLEOTIDE SEQUENCE [LARGE SCALE GENOMIC DNA]</scope>
    <source>
        <strain evidence="2 4">S136</strain>
    </source>
</reference>
<evidence type="ECO:0000256" key="1">
    <source>
        <dbReference type="SAM" id="Coils"/>
    </source>
</evidence>
<gene>
    <name evidence="2" type="ORF">S1361_00390</name>
    <name evidence="3" type="ORF">S1361_38110</name>
</gene>
<dbReference type="EMBL" id="CP071839">
    <property type="protein sequence ID" value="QTE03214.1"/>
    <property type="molecule type" value="Genomic_DNA"/>
</dbReference>
<keyword evidence="1" id="KW-0175">Coiled coil</keyword>
<evidence type="ECO:0000313" key="2">
    <source>
        <dbReference type="EMBL" id="QTD95776.1"/>
    </source>
</evidence>
<feature type="coiled-coil region" evidence="1">
    <location>
        <begin position="306"/>
        <end position="333"/>
    </location>
</feature>
<protein>
    <submittedName>
        <fullName evidence="2">Uncharacterized protein</fullName>
    </submittedName>
</protein>
<evidence type="ECO:0000313" key="4">
    <source>
        <dbReference type="Proteomes" id="UP000663908"/>
    </source>
</evidence>
<dbReference type="EMBL" id="CP071839">
    <property type="protein sequence ID" value="QTD95776.1"/>
    <property type="molecule type" value="Genomic_DNA"/>
</dbReference>
<name>A0ABX7TJY8_STRCY</name>
<accession>A0ABX7TJY8</accession>
<sequence length="341" mass="39177">MKRLELVIVQFEEVKRLIEVGRVPQLRLAHILLDSAVELIMHRMAEAVFDAERFDFDRLQQLRRLEAMRKSDKPLNRKFGASGPSDDELRADIQRLEKIVTSTTQRKKTTEFGKRIDFLVGKKKLPEDLAPVLKKLHDYRNETYHRDQHRVEVIRPAVLIYFDAACTVLDHYELGMLIGDDSPGPELARFQDGTSSDRQNPFELPQRVAKQLREEVGLDLRAVRTALVDHLLGRLDDLESGLAYIEENTSGGAIPGDGIRSMQIEDDDLEAIFDKQALRSRKYPLTMKDVRSWIERATAMEGMEDKHALFAELAALEDAFEDLEQKVRKAVWVIDEAANMR</sequence>
<evidence type="ECO:0000313" key="3">
    <source>
        <dbReference type="EMBL" id="QTE03214.1"/>
    </source>
</evidence>
<dbReference type="RefSeq" id="WP_208029883.1">
    <property type="nucleotide sequence ID" value="NZ_CP071839.1"/>
</dbReference>